<protein>
    <submittedName>
        <fullName evidence="6">TetR family transcriptional regulator</fullName>
    </submittedName>
</protein>
<keyword evidence="7" id="KW-1185">Reference proteome</keyword>
<accession>A0A7G1KRW6</accession>
<dbReference type="EMBL" id="AP023396">
    <property type="protein sequence ID" value="BCK57985.1"/>
    <property type="molecule type" value="Genomic_DNA"/>
</dbReference>
<evidence type="ECO:0000259" key="5">
    <source>
        <dbReference type="PROSITE" id="PS50977"/>
    </source>
</evidence>
<dbReference type="Gene3D" id="1.10.357.10">
    <property type="entry name" value="Tetracycline Repressor, domain 2"/>
    <property type="match status" value="1"/>
</dbReference>
<organism evidence="6 7">
    <name type="scientific">Nocardia wallacei</name>
    <dbReference type="NCBI Taxonomy" id="480035"/>
    <lineage>
        <taxon>Bacteria</taxon>
        <taxon>Bacillati</taxon>
        <taxon>Actinomycetota</taxon>
        <taxon>Actinomycetes</taxon>
        <taxon>Mycobacteriales</taxon>
        <taxon>Nocardiaceae</taxon>
        <taxon>Nocardia</taxon>
    </lineage>
</organism>
<dbReference type="SUPFAM" id="SSF46689">
    <property type="entry name" value="Homeodomain-like"/>
    <property type="match status" value="1"/>
</dbReference>
<dbReference type="InterPro" id="IPR050109">
    <property type="entry name" value="HTH-type_TetR-like_transc_reg"/>
</dbReference>
<feature type="DNA-binding region" description="H-T-H motif" evidence="4">
    <location>
        <begin position="31"/>
        <end position="50"/>
    </location>
</feature>
<name>A0A7G1KRW6_9NOCA</name>
<evidence type="ECO:0000256" key="3">
    <source>
        <dbReference type="ARBA" id="ARBA00023163"/>
    </source>
</evidence>
<dbReference type="KEGG" id="nwl:NWFMUON74_57570"/>
<dbReference type="PANTHER" id="PTHR30055">
    <property type="entry name" value="HTH-TYPE TRANSCRIPTIONAL REGULATOR RUTR"/>
    <property type="match status" value="1"/>
</dbReference>
<evidence type="ECO:0000313" key="7">
    <source>
        <dbReference type="Proteomes" id="UP000516173"/>
    </source>
</evidence>
<dbReference type="Pfam" id="PF17925">
    <property type="entry name" value="TetR_C_20"/>
    <property type="match status" value="1"/>
</dbReference>
<dbReference type="GO" id="GO:0000976">
    <property type="term" value="F:transcription cis-regulatory region binding"/>
    <property type="evidence" value="ECO:0007669"/>
    <property type="project" value="TreeGrafter"/>
</dbReference>
<keyword evidence="3" id="KW-0804">Transcription</keyword>
<dbReference type="InterPro" id="IPR001647">
    <property type="entry name" value="HTH_TetR"/>
</dbReference>
<reference evidence="6 7" key="1">
    <citation type="submission" date="2020-08" db="EMBL/GenBank/DDBJ databases">
        <title>Genome Sequencing of Nocardia wallacei strain FMUON74 and assembly.</title>
        <authorList>
            <person name="Toyokawa M."/>
            <person name="Uesaka K."/>
        </authorList>
    </citation>
    <scope>NUCLEOTIDE SEQUENCE [LARGE SCALE GENOMIC DNA]</scope>
    <source>
        <strain evidence="6 7">FMUON74</strain>
    </source>
</reference>
<keyword evidence="2 4" id="KW-0238">DNA-binding</keyword>
<dbReference type="InterPro" id="IPR009057">
    <property type="entry name" value="Homeodomain-like_sf"/>
</dbReference>
<dbReference type="PANTHER" id="PTHR30055:SF234">
    <property type="entry name" value="HTH-TYPE TRANSCRIPTIONAL REGULATOR BETI"/>
    <property type="match status" value="1"/>
</dbReference>
<sequence length="202" mass="22215">MVGEERESDTASRILALVVRSLERGGYDSVYVQEVARGARVSLTTVYKLFGTRDELIVAALEHWMAQRSYAALAPVPGETLREGLMRLLRTVFEPWERSPQMLKAYHRALCGPGGHRLDVQGRAAVRETALAVVAGADPTYLDDLDRILVHLSYGLISRYSAGALDITEIMPTLERAVHRLTADNERAADAAAAPAPARNEF</sequence>
<dbReference type="Pfam" id="PF00440">
    <property type="entry name" value="TetR_N"/>
    <property type="match status" value="1"/>
</dbReference>
<keyword evidence="1" id="KW-0805">Transcription regulation</keyword>
<dbReference type="Proteomes" id="UP000516173">
    <property type="component" value="Chromosome"/>
</dbReference>
<dbReference type="AlphaFoldDB" id="A0A7G1KRW6"/>
<evidence type="ECO:0000256" key="4">
    <source>
        <dbReference type="PROSITE-ProRule" id="PRU00335"/>
    </source>
</evidence>
<dbReference type="PROSITE" id="PS50977">
    <property type="entry name" value="HTH_TETR_2"/>
    <property type="match status" value="1"/>
</dbReference>
<dbReference type="GO" id="GO:0003700">
    <property type="term" value="F:DNA-binding transcription factor activity"/>
    <property type="evidence" value="ECO:0007669"/>
    <property type="project" value="TreeGrafter"/>
</dbReference>
<proteinExistence type="predicted"/>
<feature type="domain" description="HTH tetR-type" evidence="5">
    <location>
        <begin position="8"/>
        <end position="68"/>
    </location>
</feature>
<evidence type="ECO:0000256" key="2">
    <source>
        <dbReference type="ARBA" id="ARBA00023125"/>
    </source>
</evidence>
<evidence type="ECO:0000313" key="6">
    <source>
        <dbReference type="EMBL" id="BCK57985.1"/>
    </source>
</evidence>
<dbReference type="InterPro" id="IPR041642">
    <property type="entry name" value="KstR_C"/>
</dbReference>
<evidence type="ECO:0000256" key="1">
    <source>
        <dbReference type="ARBA" id="ARBA00023015"/>
    </source>
</evidence>
<gene>
    <name evidence="6" type="ORF">NWFMUON74_57570</name>
</gene>